<evidence type="ECO:0000313" key="10">
    <source>
        <dbReference type="WBParaSite" id="HPLM_0001489701-mRNA-1"/>
    </source>
</evidence>
<evidence type="ECO:0000259" key="7">
    <source>
        <dbReference type="PROSITE" id="PS50071"/>
    </source>
</evidence>
<evidence type="ECO:0000313" key="9">
    <source>
        <dbReference type="Proteomes" id="UP000268014"/>
    </source>
</evidence>
<reference evidence="10" key="1">
    <citation type="submission" date="2017-02" db="UniProtKB">
        <authorList>
            <consortium name="WormBaseParasite"/>
        </authorList>
    </citation>
    <scope>IDENTIFICATION</scope>
</reference>
<dbReference type="GO" id="GO:0000981">
    <property type="term" value="F:DNA-binding transcription factor activity, RNA polymerase II-specific"/>
    <property type="evidence" value="ECO:0007669"/>
    <property type="project" value="InterPro"/>
</dbReference>
<evidence type="ECO:0000256" key="1">
    <source>
        <dbReference type="ARBA" id="ARBA00004123"/>
    </source>
</evidence>
<dbReference type="OMA" id="FYRCRYY"/>
<keyword evidence="9" id="KW-1185">Reference proteome</keyword>
<dbReference type="Proteomes" id="UP000268014">
    <property type="component" value="Unassembled WGS sequence"/>
</dbReference>
<reference evidence="8 9" key="2">
    <citation type="submission" date="2018-11" db="EMBL/GenBank/DDBJ databases">
        <authorList>
            <consortium name="Pathogen Informatics"/>
        </authorList>
    </citation>
    <scope>NUCLEOTIDE SEQUENCE [LARGE SCALE GENOMIC DNA]</scope>
    <source>
        <strain evidence="8 9">MHpl1</strain>
    </source>
</reference>
<gene>
    <name evidence="8" type="ORF">HPLM_LOCUS14889</name>
</gene>
<evidence type="ECO:0000313" key="8">
    <source>
        <dbReference type="EMBL" id="VDO54579.1"/>
    </source>
</evidence>
<comment type="subcellular location">
    <subcellularLocation>
        <location evidence="1 5 6">Nucleus</location>
    </subcellularLocation>
</comment>
<dbReference type="STRING" id="6290.A0A0N4WTI0"/>
<dbReference type="PANTHER" id="PTHR10390">
    <property type="entry name" value="HOMEOBOX PROTEIN SIX"/>
    <property type="match status" value="1"/>
</dbReference>
<dbReference type="WBParaSite" id="HPLM_0001489701-mRNA-1">
    <property type="protein sequence ID" value="HPLM_0001489701-mRNA-1"/>
    <property type="gene ID" value="HPLM_0001489701"/>
</dbReference>
<dbReference type="Pfam" id="PF00046">
    <property type="entry name" value="Homeodomain"/>
    <property type="match status" value="1"/>
</dbReference>
<feature type="DNA-binding region" description="Homeobox" evidence="5">
    <location>
        <begin position="156"/>
        <end position="215"/>
    </location>
</feature>
<dbReference type="OrthoDB" id="3501850at2759"/>
<dbReference type="GO" id="GO:0005667">
    <property type="term" value="C:transcription regulator complex"/>
    <property type="evidence" value="ECO:0007669"/>
    <property type="project" value="TreeGrafter"/>
</dbReference>
<dbReference type="GO" id="GO:0005634">
    <property type="term" value="C:nucleus"/>
    <property type="evidence" value="ECO:0007669"/>
    <property type="project" value="UniProtKB-SubCell"/>
</dbReference>
<keyword evidence="4 5" id="KW-0539">Nucleus</keyword>
<evidence type="ECO:0000256" key="3">
    <source>
        <dbReference type="ARBA" id="ARBA00023155"/>
    </source>
</evidence>
<proteinExistence type="predicted"/>
<dbReference type="PROSITE" id="PS00027">
    <property type="entry name" value="HOMEOBOX_1"/>
    <property type="match status" value="1"/>
</dbReference>
<dbReference type="EMBL" id="UZAF01018745">
    <property type="protein sequence ID" value="VDO54579.1"/>
    <property type="molecule type" value="Genomic_DNA"/>
</dbReference>
<dbReference type="SMART" id="SM00389">
    <property type="entry name" value="HOX"/>
    <property type="match status" value="1"/>
</dbReference>
<dbReference type="Pfam" id="PF16878">
    <property type="entry name" value="SIX1_SD"/>
    <property type="match status" value="2"/>
</dbReference>
<evidence type="ECO:0000256" key="4">
    <source>
        <dbReference type="ARBA" id="ARBA00023242"/>
    </source>
</evidence>
<evidence type="ECO:0000256" key="2">
    <source>
        <dbReference type="ARBA" id="ARBA00023125"/>
    </source>
</evidence>
<feature type="domain" description="Homeobox" evidence="7">
    <location>
        <begin position="154"/>
        <end position="214"/>
    </location>
</feature>
<dbReference type="InterPro" id="IPR001356">
    <property type="entry name" value="HD"/>
</dbReference>
<dbReference type="PROSITE" id="PS50071">
    <property type="entry name" value="HOMEOBOX_2"/>
    <property type="match status" value="1"/>
</dbReference>
<dbReference type="CDD" id="cd00086">
    <property type="entry name" value="homeodomain"/>
    <property type="match status" value="1"/>
</dbReference>
<name>A0A0N4WTI0_HAEPC</name>
<dbReference type="InterPro" id="IPR009057">
    <property type="entry name" value="Homeodomain-like_sf"/>
</dbReference>
<evidence type="ECO:0000256" key="6">
    <source>
        <dbReference type="RuleBase" id="RU000682"/>
    </source>
</evidence>
<organism evidence="10">
    <name type="scientific">Haemonchus placei</name>
    <name type="common">Barber's pole worm</name>
    <dbReference type="NCBI Taxonomy" id="6290"/>
    <lineage>
        <taxon>Eukaryota</taxon>
        <taxon>Metazoa</taxon>
        <taxon>Ecdysozoa</taxon>
        <taxon>Nematoda</taxon>
        <taxon>Chromadorea</taxon>
        <taxon>Rhabditida</taxon>
        <taxon>Rhabditina</taxon>
        <taxon>Rhabditomorpha</taxon>
        <taxon>Strongyloidea</taxon>
        <taxon>Trichostrongylidae</taxon>
        <taxon>Haemonchus</taxon>
    </lineage>
</organism>
<keyword evidence="2 5" id="KW-0238">DNA-binding</keyword>
<dbReference type="PANTHER" id="PTHR10390:SF44">
    <property type="entry name" value="SIX HOMEOBOX 4"/>
    <property type="match status" value="1"/>
</dbReference>
<sequence>MAGTSFSNQQLDVICTALYQAKDGDQLVHLFRDIDSQVLCSDWTSQPVRIAYIYALYHAGNYDRLFEVIGRSRFDEKYFKELQEIWYKARYKEARLGLIRRSSWKANIPKNSVAPDDGKTYFGVFQNESKRGKELGAVEKYRLRRKYPPPRSIWDGQETIYSFKENSRKYLKQFYKQNQYPTLDQKKEISRATDLEIVQISNWFKNRRQRDKTRMECAQYGRPQMVQLQTLAYSNLPLNMNISMPYSCKME</sequence>
<protein>
    <submittedName>
        <fullName evidence="10">Homeobox domain-containing protein</fullName>
    </submittedName>
</protein>
<dbReference type="SUPFAM" id="SSF46689">
    <property type="entry name" value="Homeodomain-like"/>
    <property type="match status" value="1"/>
</dbReference>
<dbReference type="InterPro" id="IPR031701">
    <property type="entry name" value="SIX1_SD"/>
</dbReference>
<accession>A0A0N4WTI0</accession>
<keyword evidence="3 5" id="KW-0371">Homeobox</keyword>
<evidence type="ECO:0000256" key="5">
    <source>
        <dbReference type="PROSITE-ProRule" id="PRU00108"/>
    </source>
</evidence>
<dbReference type="GO" id="GO:0000978">
    <property type="term" value="F:RNA polymerase II cis-regulatory region sequence-specific DNA binding"/>
    <property type="evidence" value="ECO:0007669"/>
    <property type="project" value="TreeGrafter"/>
</dbReference>
<dbReference type="InterPro" id="IPR017970">
    <property type="entry name" value="Homeobox_CS"/>
</dbReference>
<dbReference type="Gene3D" id="1.10.10.60">
    <property type="entry name" value="Homeodomain-like"/>
    <property type="match status" value="1"/>
</dbReference>
<dbReference type="AlphaFoldDB" id="A0A0N4WTI0"/>